<dbReference type="PANTHER" id="PTHR10857">
    <property type="entry name" value="COPINE"/>
    <property type="match status" value="1"/>
</dbReference>
<evidence type="ECO:0000259" key="4">
    <source>
        <dbReference type="PROSITE" id="PS50234"/>
    </source>
</evidence>
<organism evidence="5 6">
    <name type="scientific">Tritrichomonas musculus</name>
    <dbReference type="NCBI Taxonomy" id="1915356"/>
    <lineage>
        <taxon>Eukaryota</taxon>
        <taxon>Metamonada</taxon>
        <taxon>Parabasalia</taxon>
        <taxon>Tritrichomonadida</taxon>
        <taxon>Tritrichomonadidae</taxon>
        <taxon>Tritrichomonas</taxon>
    </lineage>
</organism>
<dbReference type="Proteomes" id="UP001470230">
    <property type="component" value="Unassembled WGS sequence"/>
</dbReference>
<comment type="caution">
    <text evidence="5">The sequence shown here is derived from an EMBL/GenBank/DDBJ whole genome shotgun (WGS) entry which is preliminary data.</text>
</comment>
<dbReference type="Pfam" id="PF07002">
    <property type="entry name" value="Copine"/>
    <property type="match status" value="1"/>
</dbReference>
<evidence type="ECO:0000313" key="6">
    <source>
        <dbReference type="Proteomes" id="UP001470230"/>
    </source>
</evidence>
<dbReference type="CDD" id="cd04048">
    <property type="entry name" value="C2A_Copine"/>
    <property type="match status" value="1"/>
</dbReference>
<dbReference type="InterPro" id="IPR036465">
    <property type="entry name" value="vWFA_dom_sf"/>
</dbReference>
<evidence type="ECO:0000313" key="5">
    <source>
        <dbReference type="EMBL" id="KAK8839457.1"/>
    </source>
</evidence>
<feature type="domain" description="VWFA" evidence="4">
    <location>
        <begin position="310"/>
        <end position="530"/>
    </location>
</feature>
<dbReference type="SUPFAM" id="SSF53300">
    <property type="entry name" value="vWA-like"/>
    <property type="match status" value="1"/>
</dbReference>
<dbReference type="PROSITE" id="PS50004">
    <property type="entry name" value="C2"/>
    <property type="match status" value="1"/>
</dbReference>
<evidence type="ECO:0000256" key="2">
    <source>
        <dbReference type="ARBA" id="ARBA00022737"/>
    </source>
</evidence>
<dbReference type="EMBL" id="JAPFFF010000051">
    <property type="protein sequence ID" value="KAK8839457.1"/>
    <property type="molecule type" value="Genomic_DNA"/>
</dbReference>
<dbReference type="Pfam" id="PF00168">
    <property type="entry name" value="C2"/>
    <property type="match status" value="2"/>
</dbReference>
<dbReference type="SMART" id="SM00327">
    <property type="entry name" value="VWA"/>
    <property type="match status" value="1"/>
</dbReference>
<dbReference type="CDD" id="cd04047">
    <property type="entry name" value="C2B_Copine"/>
    <property type="match status" value="1"/>
</dbReference>
<dbReference type="Gene3D" id="2.60.40.150">
    <property type="entry name" value="C2 domain"/>
    <property type="match status" value="1"/>
</dbReference>
<keyword evidence="6" id="KW-1185">Reference proteome</keyword>
<evidence type="ECO:0000259" key="3">
    <source>
        <dbReference type="PROSITE" id="PS50004"/>
    </source>
</evidence>
<comment type="similarity">
    <text evidence="1">Belongs to the copine family.</text>
</comment>
<proteinExistence type="inferred from homology"/>
<gene>
    <name evidence="5" type="ORF">M9Y10_031812</name>
</gene>
<dbReference type="InterPro" id="IPR010734">
    <property type="entry name" value="Copine_C"/>
</dbReference>
<sequence length="546" mass="61346">MKTTYSSYSEVKKIKPIANYTGNESVNTSTLATTNGTVFPLVNIHVSAKNLKDVDIVTVSDPLCALYIYNQGKWVESGRTEVVWNNLNPEWVTFFTVMYIFEIRQKLRFVVYDVDSNTANMRNQKMIGKAEVEFSTIVSNAGTLELKLHDSNGKKSGTLYVTSEQVENCSSVVNFKFSGSNMKKLRLFSSNHPFYVIAKSSESGLFIPIFQSEVSKKMKWKKANVPYQVFCNVDPERPIRISVFDRRSFKASVLIGYIDTSFSNLCENINQSLDLTDSKNKKVGSLKIHEINLHQRFSFYDYIHGGIQLNLIVGIDFTSSNGYPNSPNSLHYLDKSGDSFNQYQQCIKSVGEILCPYDTDQLFPVLGFGAKFGNQTTTQHCFPLTFDNEKPCVKGLDGILDVYQNALSQVCLSGPTLFAPIIRYANQLAVQSFQESKTYTILLILTDGIINDMQDTCDAIVEAGRLPLSIIIVGVGNANFNKMDILDADDSPLISRTGEKECRDLVQFVPFNKFANLHYSLLAAEVLEEVPRQLMEWAEMNGVRPS</sequence>
<dbReference type="InterPro" id="IPR037768">
    <property type="entry name" value="C2B_Copine"/>
</dbReference>
<dbReference type="InterPro" id="IPR000008">
    <property type="entry name" value="C2_dom"/>
</dbReference>
<keyword evidence="2" id="KW-0677">Repeat</keyword>
<dbReference type="InterPro" id="IPR002035">
    <property type="entry name" value="VWF_A"/>
</dbReference>
<dbReference type="InterPro" id="IPR035892">
    <property type="entry name" value="C2_domain_sf"/>
</dbReference>
<evidence type="ECO:0008006" key="7">
    <source>
        <dbReference type="Google" id="ProtNLM"/>
    </source>
</evidence>
<feature type="domain" description="C2" evidence="3">
    <location>
        <begin position="22"/>
        <end position="148"/>
    </location>
</feature>
<protein>
    <recommendedName>
        <fullName evidence="7">Copine family protein</fullName>
    </recommendedName>
</protein>
<dbReference type="PROSITE" id="PS50234">
    <property type="entry name" value="VWFA"/>
    <property type="match status" value="1"/>
</dbReference>
<evidence type="ECO:0000256" key="1">
    <source>
        <dbReference type="ARBA" id="ARBA00009048"/>
    </source>
</evidence>
<accession>A0ABR2H0X5</accession>
<dbReference type="SMART" id="SM00239">
    <property type="entry name" value="C2"/>
    <property type="match status" value="2"/>
</dbReference>
<reference evidence="5 6" key="1">
    <citation type="submission" date="2024-04" db="EMBL/GenBank/DDBJ databases">
        <title>Tritrichomonas musculus Genome.</title>
        <authorList>
            <person name="Alves-Ferreira E."/>
            <person name="Grigg M."/>
            <person name="Lorenzi H."/>
            <person name="Galac M."/>
        </authorList>
    </citation>
    <scope>NUCLEOTIDE SEQUENCE [LARGE SCALE GENOMIC DNA]</scope>
    <source>
        <strain evidence="5 6">EAF2021</strain>
    </source>
</reference>
<dbReference type="SUPFAM" id="SSF49562">
    <property type="entry name" value="C2 domain (Calcium/lipid-binding domain, CaLB)"/>
    <property type="match status" value="2"/>
</dbReference>
<name>A0ABR2H0X5_9EUKA</name>
<dbReference type="PANTHER" id="PTHR10857:SF106">
    <property type="entry name" value="C2 DOMAIN-CONTAINING PROTEIN"/>
    <property type="match status" value="1"/>
</dbReference>
<dbReference type="InterPro" id="IPR045052">
    <property type="entry name" value="Copine"/>
</dbReference>